<dbReference type="GO" id="GO:0004519">
    <property type="term" value="F:endonuclease activity"/>
    <property type="evidence" value="ECO:0007669"/>
    <property type="project" value="UniProtKB-KW"/>
</dbReference>
<dbReference type="GO" id="GO:0009307">
    <property type="term" value="P:DNA restriction-modification system"/>
    <property type="evidence" value="ECO:0007669"/>
    <property type="project" value="InterPro"/>
</dbReference>
<keyword evidence="2" id="KW-0255">Endonuclease</keyword>
<dbReference type="EMBL" id="NXHG01000011">
    <property type="protein sequence ID" value="PCM60208.1"/>
    <property type="molecule type" value="Genomic_DNA"/>
</dbReference>
<dbReference type="InterPro" id="IPR007560">
    <property type="entry name" value="Restrct_endonuc_IV_Mrr"/>
</dbReference>
<reference evidence="2 3" key="1">
    <citation type="submission" date="2017-09" db="EMBL/GenBank/DDBJ databases">
        <title>Mdr eskape-Ghana.</title>
        <authorList>
            <person name="Agyepong N."/>
            <person name="Janice J."/>
            <person name="Samuelsen O."/>
            <person name="Owusu-Ofori A."/>
            <person name="Sundsfjord A."/>
            <person name="Essack S."/>
            <person name="Pedersen T."/>
        </authorList>
    </citation>
    <scope>NUCLEOTIDE SEQUENCE [LARGE SCALE GENOMIC DNA]</scope>
    <source>
        <strain evidence="2 3">46</strain>
    </source>
</reference>
<feature type="domain" description="Restriction endonuclease type IV Mrr" evidence="1">
    <location>
        <begin position="16"/>
        <end position="109"/>
    </location>
</feature>
<gene>
    <name evidence="2" type="ORF">CP911_18900</name>
</gene>
<proteinExistence type="predicted"/>
<dbReference type="InterPro" id="IPR011335">
    <property type="entry name" value="Restrct_endonuc-II-like"/>
</dbReference>
<dbReference type="GO" id="GO:0003677">
    <property type="term" value="F:DNA binding"/>
    <property type="evidence" value="ECO:0007669"/>
    <property type="project" value="InterPro"/>
</dbReference>
<dbReference type="RefSeq" id="WP_085206551.1">
    <property type="nucleotide sequence ID" value="NZ_JAKCUX010000011.1"/>
</dbReference>
<keyword evidence="2" id="KW-0540">Nuclease</keyword>
<dbReference type="Pfam" id="PF04471">
    <property type="entry name" value="Mrr_cat"/>
    <property type="match status" value="1"/>
</dbReference>
<sequence>MADIDSRYKLSGSLNPSSLPILAADILKWSLGHTKVRILDGPGDGRRDILSITPEGIPHLTQCKHHSDDTKSVSSRETDEIVIALAKFGVKSALFFTNGRISPQGKREYIDNFPGYSLDYIDGDLMLQYVEESPLLSRMWLHGSTLGMITHRLLIPFIIRNVSDDSTVKLNANQYKDISSYWGPRELFEPFRASIKSGGIGDLSANSISGERRLSLTELPSAIADMKQNVLQTLKGTYSGVTVRFGKPALINPKSNNEDDNIWIGGIEPESYIINFNGEIKTEKEWLLPELGEDWQFPDNISVAEVEWAGWFSENHDAFLMYELLWPYVTGSNHLVDVYEHSEREAVNQSLFAAVNDEQLELILQALVPQPDWFESLGGETVLGWLHPFLCHNKKEQQRSIKVEDGKYIPYHPEAERFFVEAENIRHQLKIMGIDEFEPARAIHLAAALARPLVYTKSFDRAPAAQILEYYDNIPSPIYLLDRNMTYLQMWESFDESVFEVDIDIRALEAQLPDGLTLKLDVKMGRRTERLFAMVMLIAKSIGPESATHHANRLMNLVSYMTPTLKEIVESIWPGAVLATKRFWRDEVGMFFEGGKFIGRPWVMMMPPDNATDQSPELYIIRPDQLAENK</sequence>
<evidence type="ECO:0000313" key="2">
    <source>
        <dbReference type="EMBL" id="PCM60208.1"/>
    </source>
</evidence>
<dbReference type="AlphaFoldDB" id="A0A2A5MH44"/>
<dbReference type="SUPFAM" id="SSF52980">
    <property type="entry name" value="Restriction endonuclease-like"/>
    <property type="match status" value="1"/>
</dbReference>
<protein>
    <submittedName>
        <fullName evidence="2">Restriction endonuclease</fullName>
    </submittedName>
</protein>
<accession>A0A2A5MH44</accession>
<evidence type="ECO:0000259" key="1">
    <source>
        <dbReference type="Pfam" id="PF04471"/>
    </source>
</evidence>
<comment type="caution">
    <text evidence="2">The sequence shown here is derived from an EMBL/GenBank/DDBJ whole genome shotgun (WGS) entry which is preliminary data.</text>
</comment>
<organism evidence="2 3">
    <name type="scientific">Klebsiella quasipneumoniae</name>
    <dbReference type="NCBI Taxonomy" id="1463165"/>
    <lineage>
        <taxon>Bacteria</taxon>
        <taxon>Pseudomonadati</taxon>
        <taxon>Pseudomonadota</taxon>
        <taxon>Gammaproteobacteria</taxon>
        <taxon>Enterobacterales</taxon>
        <taxon>Enterobacteriaceae</taxon>
        <taxon>Klebsiella/Raoultella group</taxon>
        <taxon>Klebsiella</taxon>
        <taxon>Klebsiella pneumoniae complex</taxon>
    </lineage>
</organism>
<evidence type="ECO:0000313" key="3">
    <source>
        <dbReference type="Proteomes" id="UP000217648"/>
    </source>
</evidence>
<keyword evidence="2" id="KW-0378">Hydrolase</keyword>
<dbReference type="Proteomes" id="UP000217648">
    <property type="component" value="Unassembled WGS sequence"/>
</dbReference>
<name>A0A2A5MH44_9ENTR</name>